<reference evidence="1" key="1">
    <citation type="submission" date="2020-07" db="EMBL/GenBank/DDBJ databases">
        <authorList>
            <person name="Pettersson B.M.F."/>
            <person name="Behra P.R.K."/>
            <person name="Ramesh M."/>
            <person name="Das S."/>
            <person name="Dasgupta S."/>
            <person name="Kirsebom L.A."/>
        </authorList>
    </citation>
    <scope>NUCLEOTIDE SEQUENCE</scope>
    <source>
        <strain evidence="1">DSM 45439</strain>
    </source>
</reference>
<dbReference type="EMBL" id="JACKTG010000032">
    <property type="protein sequence ID" value="MCV6990186.1"/>
    <property type="molecule type" value="Genomic_DNA"/>
</dbReference>
<sequence length="45" mass="4836">MLEQRDVEAVVDVAELAIDPPNICEQVVSESLALLDNRRVGSNGA</sequence>
<dbReference type="RefSeq" id="WP_023862337.1">
    <property type="nucleotide sequence ID" value="NZ_JACKTG010000032.1"/>
</dbReference>
<dbReference type="Proteomes" id="UP001207588">
    <property type="component" value="Unassembled WGS sequence"/>
</dbReference>
<gene>
    <name evidence="1" type="ORF">H7I91_12920</name>
</gene>
<comment type="caution">
    <text evidence="1">The sequence shown here is derived from an EMBL/GenBank/DDBJ whole genome shotgun (WGS) entry which is preliminary data.</text>
</comment>
<organism evidence="1 2">
    <name type="scientific">Mycobacterium bouchedurhonense</name>
    <dbReference type="NCBI Taxonomy" id="701041"/>
    <lineage>
        <taxon>Bacteria</taxon>
        <taxon>Bacillati</taxon>
        <taxon>Actinomycetota</taxon>
        <taxon>Actinomycetes</taxon>
        <taxon>Mycobacteriales</taxon>
        <taxon>Mycobacteriaceae</taxon>
        <taxon>Mycobacterium</taxon>
        <taxon>Mycobacterium avium complex (MAC)</taxon>
    </lineage>
</organism>
<evidence type="ECO:0000313" key="2">
    <source>
        <dbReference type="Proteomes" id="UP001207588"/>
    </source>
</evidence>
<accession>A0AAW5S613</accession>
<dbReference type="AlphaFoldDB" id="A0AAW5S613"/>
<reference evidence="1" key="2">
    <citation type="journal article" date="2022" name="BMC Genomics">
        <title>Comparative genome analysis of mycobacteria focusing on tRNA and non-coding RNA.</title>
        <authorList>
            <person name="Behra P.R.K."/>
            <person name="Pettersson B.M.F."/>
            <person name="Ramesh M."/>
            <person name="Das S."/>
            <person name="Dasgupta S."/>
            <person name="Kirsebom L.A."/>
        </authorList>
    </citation>
    <scope>NUCLEOTIDE SEQUENCE</scope>
    <source>
        <strain evidence="1">DSM 45439</strain>
    </source>
</reference>
<name>A0AAW5S613_MYCBC</name>
<proteinExistence type="predicted"/>
<evidence type="ECO:0000313" key="1">
    <source>
        <dbReference type="EMBL" id="MCV6990186.1"/>
    </source>
</evidence>
<protein>
    <submittedName>
        <fullName evidence="1">Uncharacterized protein</fullName>
    </submittedName>
</protein>